<accession>A0AA49JWS5</accession>
<feature type="domain" description="Sulfatase N-terminal" evidence="2">
    <location>
        <begin position="108"/>
        <end position="368"/>
    </location>
</feature>
<evidence type="ECO:0000313" key="3">
    <source>
        <dbReference type="EMBL" id="WKW13456.1"/>
    </source>
</evidence>
<evidence type="ECO:0000313" key="4">
    <source>
        <dbReference type="EMBL" id="WKW16363.1"/>
    </source>
</evidence>
<dbReference type="EMBL" id="CP130612">
    <property type="protein sequence ID" value="WKW13456.1"/>
    <property type="molecule type" value="Genomic_DNA"/>
</dbReference>
<organism evidence="3">
    <name type="scientific">Pseudogemmatithrix spongiicola</name>
    <dbReference type="NCBI Taxonomy" id="3062599"/>
    <lineage>
        <taxon>Bacteria</taxon>
        <taxon>Pseudomonadati</taxon>
        <taxon>Gemmatimonadota</taxon>
        <taxon>Gemmatimonadia</taxon>
        <taxon>Gemmatimonadales</taxon>
        <taxon>Gemmatimonadaceae</taxon>
        <taxon>Pseudogemmatithrix</taxon>
    </lineage>
</organism>
<dbReference type="RefSeq" id="WP_367886311.1">
    <property type="nucleotide sequence ID" value="NZ_CP130612.1"/>
</dbReference>
<proteinExistence type="predicted"/>
<dbReference type="Pfam" id="PF00884">
    <property type="entry name" value="Sulfatase"/>
    <property type="match status" value="1"/>
</dbReference>
<protein>
    <recommendedName>
        <fullName evidence="2">Sulfatase N-terminal domain-containing protein</fullName>
    </recommendedName>
</protein>
<keyword evidence="1" id="KW-0812">Transmembrane</keyword>
<dbReference type="InterPro" id="IPR000917">
    <property type="entry name" value="Sulfatase_N"/>
</dbReference>
<gene>
    <name evidence="3" type="ORF">Strain138_002776</name>
    <name evidence="4" type="ORF">Strain318_002776</name>
</gene>
<accession>A0AA49Q826</accession>
<sequence length="466" mass="51017">MLALGWLALGGTFGLFVTRLFSPIPVDGTSIAITWTLVLGLLAVGIVKASGPAARFADAIEVGAALLAVLTIGRLGASALATQRDAGASAEAAEAWEDARQPARPDIYLVVLDMRASVGWMASEYGYDQSRFLDSLRALGFSIPTAAYANYTHTQLALPSLLNGRLLEDDSTTATVEGSAVYDLVGESSLWPTVHERGYRIAFFPTPYPATRELPESDLDLPAPSTRRIPWAETLVAHSPFALSPELRCHVFECEESILAPFPFESASALEWKFKMLATLPDSAGPVFAFLHVLSPHEPYLYADDCSHRTPWWPLDEVDSDEQDALRRAYGAQARCVDSLTLGAVSEILRRSEIPPVIVITSDHGHGRIGRDVLRGITFELDELPPARLAERLRVFTAVHLPRGAAAIPDTISLVELMPLVRRAAWGDTVNVHREAPSYWSPFHRMHDFVPVPRSQLDEPPLTDRP</sequence>
<evidence type="ECO:0000256" key="1">
    <source>
        <dbReference type="SAM" id="Phobius"/>
    </source>
</evidence>
<dbReference type="Gene3D" id="3.40.720.10">
    <property type="entry name" value="Alkaline Phosphatase, subunit A"/>
    <property type="match status" value="1"/>
</dbReference>
<dbReference type="EMBL" id="CP130613">
    <property type="protein sequence ID" value="WKW16363.1"/>
    <property type="molecule type" value="Genomic_DNA"/>
</dbReference>
<feature type="transmembrane region" description="Helical" evidence="1">
    <location>
        <begin position="30"/>
        <end position="47"/>
    </location>
</feature>
<name>A0AA49JWS5_9BACT</name>
<keyword evidence="1" id="KW-0472">Membrane</keyword>
<evidence type="ECO:0000313" key="5">
    <source>
        <dbReference type="Proteomes" id="UP001229955"/>
    </source>
</evidence>
<keyword evidence="1" id="KW-1133">Transmembrane helix</keyword>
<dbReference type="InterPro" id="IPR017850">
    <property type="entry name" value="Alkaline_phosphatase_core_sf"/>
</dbReference>
<evidence type="ECO:0000259" key="2">
    <source>
        <dbReference type="Pfam" id="PF00884"/>
    </source>
</evidence>
<dbReference type="KEGG" id="pspc:Strain318_002776"/>
<keyword evidence="5" id="KW-1185">Reference proteome</keyword>
<dbReference type="SUPFAM" id="SSF53649">
    <property type="entry name" value="Alkaline phosphatase-like"/>
    <property type="match status" value="1"/>
</dbReference>
<feature type="transmembrane region" description="Helical" evidence="1">
    <location>
        <begin position="59"/>
        <end position="77"/>
    </location>
</feature>
<reference evidence="3" key="1">
    <citation type="submission" date="2023-07" db="EMBL/GenBank/DDBJ databases">
        <authorList>
            <person name="Haufschild T."/>
            <person name="Kallscheuer N."/>
            <person name="Hammer J."/>
            <person name="Kohn T."/>
            <person name="Kabuu M."/>
            <person name="Jogler M."/>
            <person name="Wohfarth N."/>
            <person name="Heuer A."/>
            <person name="Rohde M."/>
            <person name="van Teeseling M.C.F."/>
            <person name="Jogler C."/>
        </authorList>
    </citation>
    <scope>NUCLEOTIDE SEQUENCE</scope>
    <source>
        <strain evidence="3">Strain 138</strain>
        <strain evidence="4">Strain 318</strain>
    </source>
</reference>
<dbReference type="Proteomes" id="UP001229955">
    <property type="component" value="Chromosome"/>
</dbReference>
<dbReference type="AlphaFoldDB" id="A0AA49JWS5"/>